<evidence type="ECO:0000256" key="1">
    <source>
        <dbReference type="SAM" id="SignalP"/>
    </source>
</evidence>
<keyword evidence="3" id="KW-1185">Reference proteome</keyword>
<feature type="signal peptide" evidence="1">
    <location>
        <begin position="1"/>
        <end position="26"/>
    </location>
</feature>
<feature type="chain" id="PRO_5047523403" description="Outer membrane beta-barrel protein" evidence="1">
    <location>
        <begin position="27"/>
        <end position="295"/>
    </location>
</feature>
<evidence type="ECO:0000313" key="2">
    <source>
        <dbReference type="EMBL" id="KWT82647.1"/>
    </source>
</evidence>
<accession>A0ABR5SE83</accession>
<reference evidence="2 3" key="1">
    <citation type="submission" date="2015-11" db="EMBL/GenBank/DDBJ databases">
        <authorList>
            <person name="Lin W."/>
        </authorList>
    </citation>
    <scope>NUCLEOTIDE SEQUENCE [LARGE SCALE GENOMIC DNA]</scope>
    <source>
        <strain evidence="2 3">HCH-1</strain>
    </source>
</reference>
<evidence type="ECO:0008006" key="4">
    <source>
        <dbReference type="Google" id="ProtNLM"/>
    </source>
</evidence>
<organism evidence="2 3">
    <name type="scientific">Candidatus Magnetominusculus xianensis</name>
    <dbReference type="NCBI Taxonomy" id="1748249"/>
    <lineage>
        <taxon>Bacteria</taxon>
        <taxon>Pseudomonadati</taxon>
        <taxon>Nitrospirota</taxon>
        <taxon>Nitrospiria</taxon>
        <taxon>Nitrospirales</taxon>
        <taxon>Nitrospiraceae</taxon>
        <taxon>Candidatus Magnetominusculus</taxon>
    </lineage>
</organism>
<dbReference type="Proteomes" id="UP000060487">
    <property type="component" value="Unassembled WGS sequence"/>
</dbReference>
<keyword evidence="1" id="KW-0732">Signal</keyword>
<comment type="caution">
    <text evidence="2">The sequence shown here is derived from an EMBL/GenBank/DDBJ whole genome shotgun (WGS) entry which is preliminary data.</text>
</comment>
<sequence length="295" mass="32306">MNKAIRVLGSILVLTALLLVGVPATAEEEAIPLLGTAGPDNATATIAIALLNKYVIRGYVYSTNSMVIQPALTFAYMGFGASIWGNIDTNETATQSSVPERPGQAAYNEVDIKLNYTRTWGIFSLTGGYIFYGTKYTKQTQEMYLAGAFNVITKPVLTVYRDFDGFPGTYFNLALSHSFPVPVVKDMTLDLGASFGYMLGGSDYWRTYEQYACAPDDTSCVTGGYTGKKYRAFHDGMLMAGVTIPVVQGFTVQPITMFSFPLSNDAKKKVDDVSYNPSGWVGQHFIYGLNMTYNF</sequence>
<proteinExistence type="predicted"/>
<protein>
    <recommendedName>
        <fullName evidence="4">Outer membrane beta-barrel protein</fullName>
    </recommendedName>
</protein>
<dbReference type="EMBL" id="LNQR01000084">
    <property type="protein sequence ID" value="KWT82647.1"/>
    <property type="molecule type" value="Genomic_DNA"/>
</dbReference>
<dbReference type="RefSeq" id="WP_085053003.1">
    <property type="nucleotide sequence ID" value="NZ_LNQR01000084.1"/>
</dbReference>
<evidence type="ECO:0000313" key="3">
    <source>
        <dbReference type="Proteomes" id="UP000060487"/>
    </source>
</evidence>
<name>A0ABR5SE83_9BACT</name>
<gene>
    <name evidence="2" type="ORF">ASN18_2403</name>
</gene>